<evidence type="ECO:0000313" key="3">
    <source>
        <dbReference type="Proteomes" id="UP000292445"/>
    </source>
</evidence>
<feature type="domain" description="MaoC-like" evidence="1">
    <location>
        <begin position="29"/>
        <end position="118"/>
    </location>
</feature>
<dbReference type="Proteomes" id="UP000292445">
    <property type="component" value="Unassembled WGS sequence"/>
</dbReference>
<dbReference type="InterPro" id="IPR029069">
    <property type="entry name" value="HotDog_dom_sf"/>
</dbReference>
<evidence type="ECO:0000313" key="2">
    <source>
        <dbReference type="EMBL" id="RZS80874.1"/>
    </source>
</evidence>
<reference evidence="2 3" key="1">
    <citation type="submission" date="2019-02" db="EMBL/GenBank/DDBJ databases">
        <title>Genomic Encyclopedia of Type Strains, Phase IV (KMG-IV): sequencing the most valuable type-strain genomes for metagenomic binning, comparative biology and taxonomic classification.</title>
        <authorList>
            <person name="Goeker M."/>
        </authorList>
    </citation>
    <scope>NUCLEOTIDE SEQUENCE [LARGE SCALE GENOMIC DNA]</scope>
    <source>
        <strain evidence="2 3">K24</strain>
    </source>
</reference>
<dbReference type="SUPFAM" id="SSF54637">
    <property type="entry name" value="Thioesterase/thiol ester dehydrase-isomerase"/>
    <property type="match status" value="1"/>
</dbReference>
<dbReference type="Gene3D" id="3.10.129.10">
    <property type="entry name" value="Hotdog Thioesterase"/>
    <property type="match status" value="1"/>
</dbReference>
<organism evidence="2 3">
    <name type="scientific">Pigmentiphaga kullae</name>
    <dbReference type="NCBI Taxonomy" id="151784"/>
    <lineage>
        <taxon>Bacteria</taxon>
        <taxon>Pseudomonadati</taxon>
        <taxon>Pseudomonadota</taxon>
        <taxon>Betaproteobacteria</taxon>
        <taxon>Burkholderiales</taxon>
        <taxon>Alcaligenaceae</taxon>
        <taxon>Pigmentiphaga</taxon>
    </lineage>
</organism>
<dbReference type="RefSeq" id="WP_165404640.1">
    <property type="nucleotide sequence ID" value="NZ_SGXC01000002.1"/>
</dbReference>
<proteinExistence type="predicted"/>
<gene>
    <name evidence="2" type="ORF">EV675_3487</name>
</gene>
<dbReference type="PANTHER" id="PTHR43437:SF3">
    <property type="entry name" value="HYDROXYACYL-THIOESTER DEHYDRATASE TYPE 2, MITOCHONDRIAL"/>
    <property type="match status" value="1"/>
</dbReference>
<protein>
    <submittedName>
        <fullName evidence="2">3-hydroxybutyryl-CoA dehydratase</fullName>
    </submittedName>
</protein>
<sequence length="162" mass="17747">MPGSAALSGGSALENLARPLSEGLAFHGPSKTLNDAHFLLFSGITGDVHRSHYDVEYAKNTRFGKPLAHGLLLASLTALGASELRDHIEGFVLVEQGCRYLHPAAVGDTVRPCFVIEKIWEEGHRKYCKVATRLENQDGRALLEGFHCYRIIVPGQEEQGHD</sequence>
<comment type="caution">
    <text evidence="2">The sequence shown here is derived from an EMBL/GenBank/DDBJ whole genome shotgun (WGS) entry which is preliminary data.</text>
</comment>
<accession>A0A4V2F321</accession>
<keyword evidence="3" id="KW-1185">Reference proteome</keyword>
<dbReference type="EMBL" id="SGXC01000002">
    <property type="protein sequence ID" value="RZS80874.1"/>
    <property type="molecule type" value="Genomic_DNA"/>
</dbReference>
<dbReference type="GO" id="GO:0019171">
    <property type="term" value="F:(3R)-hydroxyacyl-[acyl-carrier-protein] dehydratase activity"/>
    <property type="evidence" value="ECO:0007669"/>
    <property type="project" value="TreeGrafter"/>
</dbReference>
<name>A0A4V2F321_9BURK</name>
<dbReference type="InterPro" id="IPR050965">
    <property type="entry name" value="UPF0336/Enoyl-CoA_hydratase"/>
</dbReference>
<dbReference type="GO" id="GO:0006633">
    <property type="term" value="P:fatty acid biosynthetic process"/>
    <property type="evidence" value="ECO:0007669"/>
    <property type="project" value="TreeGrafter"/>
</dbReference>
<dbReference type="PANTHER" id="PTHR43437">
    <property type="entry name" value="HYDROXYACYL-THIOESTER DEHYDRATASE TYPE 2, MITOCHONDRIAL-RELATED"/>
    <property type="match status" value="1"/>
</dbReference>
<dbReference type="Pfam" id="PF01575">
    <property type="entry name" value="MaoC_dehydratas"/>
    <property type="match status" value="1"/>
</dbReference>
<dbReference type="AlphaFoldDB" id="A0A4V2F321"/>
<dbReference type="InterPro" id="IPR002539">
    <property type="entry name" value="MaoC-like_dom"/>
</dbReference>
<evidence type="ECO:0000259" key="1">
    <source>
        <dbReference type="Pfam" id="PF01575"/>
    </source>
</evidence>